<gene>
    <name evidence="14" type="ORF">AMAG_15588</name>
</gene>
<evidence type="ECO:0000313" key="15">
    <source>
        <dbReference type="Proteomes" id="UP000054350"/>
    </source>
</evidence>
<evidence type="ECO:0000256" key="6">
    <source>
        <dbReference type="ARBA" id="ARBA00022499"/>
    </source>
</evidence>
<dbReference type="eggNOG" id="KOG3886">
    <property type="taxonomic scope" value="Eukaryota"/>
</dbReference>
<evidence type="ECO:0000256" key="11">
    <source>
        <dbReference type="ARBA" id="ARBA00023136"/>
    </source>
</evidence>
<dbReference type="FunFam" id="3.30.450.190:FF:000002">
    <property type="entry name" value="Ras-related GTP-binding protein A"/>
    <property type="match status" value="1"/>
</dbReference>
<dbReference type="EMBL" id="GG745371">
    <property type="protein sequence ID" value="KNE71355.1"/>
    <property type="molecule type" value="Genomic_DNA"/>
</dbReference>
<evidence type="ECO:0000313" key="14">
    <source>
        <dbReference type="EMBL" id="KNE71355.1"/>
    </source>
</evidence>
<evidence type="ECO:0000256" key="2">
    <source>
        <dbReference type="ARBA" id="ARBA00004371"/>
    </source>
</evidence>
<dbReference type="GO" id="GO:0005525">
    <property type="term" value="F:GTP binding"/>
    <property type="evidence" value="ECO:0007669"/>
    <property type="project" value="UniProtKB-UniRule"/>
</dbReference>
<evidence type="ECO:0000256" key="1">
    <source>
        <dbReference type="ARBA" id="ARBA00004308"/>
    </source>
</evidence>
<dbReference type="InterPro" id="IPR006762">
    <property type="entry name" value="Gtr1_RagA"/>
</dbReference>
<dbReference type="InterPro" id="IPR027417">
    <property type="entry name" value="P-loop_NTPase"/>
</dbReference>
<proteinExistence type="inferred from homology"/>
<reference evidence="14 15" key="1">
    <citation type="submission" date="2009-11" db="EMBL/GenBank/DDBJ databases">
        <title>Annotation of Allomyces macrogynus ATCC 38327.</title>
        <authorList>
            <consortium name="The Broad Institute Genome Sequencing Platform"/>
            <person name="Russ C."/>
            <person name="Cuomo C."/>
            <person name="Burger G."/>
            <person name="Gray M.W."/>
            <person name="Holland P.W.H."/>
            <person name="King N."/>
            <person name="Lang F.B.F."/>
            <person name="Roger A.J."/>
            <person name="Ruiz-Trillo I."/>
            <person name="Young S.K."/>
            <person name="Zeng Q."/>
            <person name="Gargeya S."/>
            <person name="Fitzgerald M."/>
            <person name="Haas B."/>
            <person name="Abouelleil A."/>
            <person name="Alvarado L."/>
            <person name="Arachchi H.M."/>
            <person name="Berlin A."/>
            <person name="Chapman S.B."/>
            <person name="Gearin G."/>
            <person name="Goldberg J."/>
            <person name="Griggs A."/>
            <person name="Gujja S."/>
            <person name="Hansen M."/>
            <person name="Heiman D."/>
            <person name="Howarth C."/>
            <person name="Larimer J."/>
            <person name="Lui A."/>
            <person name="MacDonald P.J.P."/>
            <person name="McCowen C."/>
            <person name="Montmayeur A."/>
            <person name="Murphy C."/>
            <person name="Neiman D."/>
            <person name="Pearson M."/>
            <person name="Priest M."/>
            <person name="Roberts A."/>
            <person name="Saif S."/>
            <person name="Shea T."/>
            <person name="Sisk P."/>
            <person name="Stolte C."/>
            <person name="Sykes S."/>
            <person name="Wortman J."/>
            <person name="Nusbaum C."/>
            <person name="Birren B."/>
        </authorList>
    </citation>
    <scope>NUCLEOTIDE SEQUENCE [LARGE SCALE GENOMIC DNA]</scope>
    <source>
        <strain evidence="14 15">ATCC 38327</strain>
    </source>
</reference>
<dbReference type="GO" id="GO:0009267">
    <property type="term" value="P:cellular response to starvation"/>
    <property type="evidence" value="ECO:0007669"/>
    <property type="project" value="TreeGrafter"/>
</dbReference>
<dbReference type="GO" id="GO:1904263">
    <property type="term" value="P:positive regulation of TORC1 signaling"/>
    <property type="evidence" value="ECO:0007669"/>
    <property type="project" value="TreeGrafter"/>
</dbReference>
<dbReference type="GO" id="GO:0003924">
    <property type="term" value="F:GTPase activity"/>
    <property type="evidence" value="ECO:0007669"/>
    <property type="project" value="UniProtKB-UniRule"/>
</dbReference>
<keyword evidence="7 13" id="KW-0547">Nucleotide-binding</keyword>
<dbReference type="FunFam" id="3.40.50.300:FF:000276">
    <property type="entry name" value="Ras-related GTP-binding protein A"/>
    <property type="match status" value="1"/>
</dbReference>
<dbReference type="PANTHER" id="PTHR11259">
    <property type="entry name" value="RAS-RELATED GTP BINDING RAG/GTR YEAST"/>
    <property type="match status" value="1"/>
</dbReference>
<evidence type="ECO:0000256" key="7">
    <source>
        <dbReference type="ARBA" id="ARBA00022741"/>
    </source>
</evidence>
<dbReference type="STRING" id="578462.A0A0L0T9G6"/>
<dbReference type="OrthoDB" id="10020193at2759"/>
<keyword evidence="9" id="KW-0832">Ubl conjugation</keyword>
<dbReference type="InterPro" id="IPR039397">
    <property type="entry name" value="RagA/B"/>
</dbReference>
<evidence type="ECO:0000256" key="3">
    <source>
        <dbReference type="ARBA" id="ARBA00004496"/>
    </source>
</evidence>
<dbReference type="GO" id="GO:0005634">
    <property type="term" value="C:nucleus"/>
    <property type="evidence" value="ECO:0007669"/>
    <property type="project" value="TreeGrafter"/>
</dbReference>
<keyword evidence="5" id="KW-0963">Cytoplasm</keyword>
<dbReference type="Gene3D" id="3.40.50.300">
    <property type="entry name" value="P-loop containing nucleotide triphosphate hydrolases"/>
    <property type="match status" value="1"/>
</dbReference>
<comment type="subunit">
    <text evidence="13">Component of the GSE complex.</text>
</comment>
<protein>
    <recommendedName>
        <fullName evidence="13">GTP-binding protein</fullName>
    </recommendedName>
</protein>
<accession>A0A0L0T9G6</accession>
<dbReference type="GO" id="GO:0010507">
    <property type="term" value="P:negative regulation of autophagy"/>
    <property type="evidence" value="ECO:0007669"/>
    <property type="project" value="TreeGrafter"/>
</dbReference>
<dbReference type="SUPFAM" id="SSF52540">
    <property type="entry name" value="P-loop containing nucleoside triphosphate hydrolases"/>
    <property type="match status" value="1"/>
</dbReference>
<keyword evidence="11" id="KW-0472">Membrane</keyword>
<evidence type="ECO:0000256" key="5">
    <source>
        <dbReference type="ARBA" id="ARBA00022490"/>
    </source>
</evidence>
<keyword evidence="10 13" id="KW-0342">GTP-binding</keyword>
<comment type="subcellular location">
    <subcellularLocation>
        <location evidence="3">Cytoplasm</location>
    </subcellularLocation>
    <subcellularLocation>
        <location evidence="1">Endomembrane system</location>
    </subcellularLocation>
    <subcellularLocation>
        <location evidence="2">Lysosome</location>
    </subcellularLocation>
</comment>
<comment type="similarity">
    <text evidence="4 13">Belongs to the GTR/RAG GTP-binding protein family.</text>
</comment>
<evidence type="ECO:0000256" key="12">
    <source>
        <dbReference type="ARBA" id="ARBA00023228"/>
    </source>
</evidence>
<dbReference type="Gene3D" id="3.30.450.190">
    <property type="match status" value="1"/>
</dbReference>
<keyword evidence="12" id="KW-0458">Lysosome</keyword>
<comment type="function">
    <text evidence="13">GTPase involved in activation of the TORC1 signaling pathway, which promotes growth and represses autophagy in nutrient-rich conditions.</text>
</comment>
<organism evidence="14 15">
    <name type="scientific">Allomyces macrogynus (strain ATCC 38327)</name>
    <name type="common">Allomyces javanicus var. macrogynus</name>
    <dbReference type="NCBI Taxonomy" id="578462"/>
    <lineage>
        <taxon>Eukaryota</taxon>
        <taxon>Fungi</taxon>
        <taxon>Fungi incertae sedis</taxon>
        <taxon>Blastocladiomycota</taxon>
        <taxon>Blastocladiomycetes</taxon>
        <taxon>Blastocladiales</taxon>
        <taxon>Blastocladiaceae</taxon>
        <taxon>Allomyces</taxon>
    </lineage>
</organism>
<dbReference type="OMA" id="QQKDHIF"/>
<name>A0A0L0T9G6_ALLM3</name>
<evidence type="ECO:0000256" key="10">
    <source>
        <dbReference type="ARBA" id="ARBA00023134"/>
    </source>
</evidence>
<dbReference type="GO" id="GO:0000329">
    <property type="term" value="C:fungal-type vacuole membrane"/>
    <property type="evidence" value="ECO:0007669"/>
    <property type="project" value="TreeGrafter"/>
</dbReference>
<dbReference type="AlphaFoldDB" id="A0A0L0T9G6"/>
<keyword evidence="6" id="KW-1017">Isopeptide bond</keyword>
<reference evidence="15" key="2">
    <citation type="submission" date="2009-11" db="EMBL/GenBank/DDBJ databases">
        <title>The Genome Sequence of Allomyces macrogynus strain ATCC 38327.</title>
        <authorList>
            <consortium name="The Broad Institute Genome Sequencing Platform"/>
            <person name="Russ C."/>
            <person name="Cuomo C."/>
            <person name="Shea T."/>
            <person name="Young S.K."/>
            <person name="Zeng Q."/>
            <person name="Koehrsen M."/>
            <person name="Haas B."/>
            <person name="Borodovsky M."/>
            <person name="Guigo R."/>
            <person name="Alvarado L."/>
            <person name="Berlin A."/>
            <person name="Borenstein D."/>
            <person name="Chen Z."/>
            <person name="Engels R."/>
            <person name="Freedman E."/>
            <person name="Gellesch M."/>
            <person name="Goldberg J."/>
            <person name="Griggs A."/>
            <person name="Gujja S."/>
            <person name="Heiman D."/>
            <person name="Hepburn T."/>
            <person name="Howarth C."/>
            <person name="Jen D."/>
            <person name="Larson L."/>
            <person name="Lewis B."/>
            <person name="Mehta T."/>
            <person name="Park D."/>
            <person name="Pearson M."/>
            <person name="Roberts A."/>
            <person name="Saif S."/>
            <person name="Shenoy N."/>
            <person name="Sisk P."/>
            <person name="Stolte C."/>
            <person name="Sykes S."/>
            <person name="Walk T."/>
            <person name="White J."/>
            <person name="Yandava C."/>
            <person name="Burger G."/>
            <person name="Gray M.W."/>
            <person name="Holland P.W.H."/>
            <person name="King N."/>
            <person name="Lang F.B.F."/>
            <person name="Roger A.J."/>
            <person name="Ruiz-Trillo I."/>
            <person name="Lander E."/>
            <person name="Nusbaum C."/>
        </authorList>
    </citation>
    <scope>NUCLEOTIDE SEQUENCE [LARGE SCALE GENOMIC DNA]</scope>
    <source>
        <strain evidence="15">ATCC 38327</strain>
    </source>
</reference>
<dbReference type="Proteomes" id="UP000054350">
    <property type="component" value="Unassembled WGS sequence"/>
</dbReference>
<sequence>MKKKVLLMGKSGSGKTSMRSIIFSNYIARDTRRLGATIEVEHASVRFLGNLVLNLWDCGGQHSFMENYFTSQRDHIFRNVEVLIYVFDVESREIDADMEYYQMCIDAIKQNSKDAKVFCLIHKMDLVHEDLRDRIFEDRVAQIQHRSSPIQTTCFRTSIWDETLYQAWSSIVYALIPNVRLLEAHLDKFCSAADADEIILFEKTTFLVISHVSKWATEDGTVSAAPLDSHRFEKISNIIKQFKISCMKAHAQFQAMEIRNGRVSVYLDMLTANTYLMMVVSDPDIQSRAALANIAAARRHFERLEESNIR</sequence>
<dbReference type="GO" id="GO:1990131">
    <property type="term" value="C:Gtr1-Gtr2 GTPase complex"/>
    <property type="evidence" value="ECO:0007669"/>
    <property type="project" value="UniProtKB-UniRule"/>
</dbReference>
<evidence type="ECO:0000256" key="9">
    <source>
        <dbReference type="ARBA" id="ARBA00022843"/>
    </source>
</evidence>
<dbReference type="CDD" id="cd11384">
    <property type="entry name" value="RagA_like"/>
    <property type="match status" value="1"/>
</dbReference>
<evidence type="ECO:0000256" key="4">
    <source>
        <dbReference type="ARBA" id="ARBA00007756"/>
    </source>
</evidence>
<dbReference type="VEuPathDB" id="FungiDB:AMAG_15588"/>
<keyword evidence="8" id="KW-0378">Hydrolase</keyword>
<dbReference type="GO" id="GO:0012505">
    <property type="term" value="C:endomembrane system"/>
    <property type="evidence" value="ECO:0007669"/>
    <property type="project" value="UniProtKB-SubCell"/>
</dbReference>
<evidence type="ECO:0000256" key="13">
    <source>
        <dbReference type="RuleBase" id="RU367014"/>
    </source>
</evidence>
<dbReference type="PANTHER" id="PTHR11259:SF1">
    <property type="entry name" value="RAS-RELATED GTP-BINDING PROTEIN"/>
    <property type="match status" value="1"/>
</dbReference>
<keyword evidence="15" id="KW-1185">Reference proteome</keyword>
<evidence type="ECO:0000256" key="8">
    <source>
        <dbReference type="ARBA" id="ARBA00022801"/>
    </source>
</evidence>
<dbReference type="Pfam" id="PF04670">
    <property type="entry name" value="Gtr1_RagA"/>
    <property type="match status" value="1"/>
</dbReference>